<dbReference type="InterPro" id="IPR010982">
    <property type="entry name" value="Lambda_DNA-bd_dom_sf"/>
</dbReference>
<dbReference type="Proteomes" id="UP000660675">
    <property type="component" value="Unassembled WGS sequence"/>
</dbReference>
<keyword evidence="6" id="KW-1185">Reference proteome</keyword>
<evidence type="ECO:0000256" key="1">
    <source>
        <dbReference type="ARBA" id="ARBA00023015"/>
    </source>
</evidence>
<feature type="domain" description="HTH lacI-type" evidence="4">
    <location>
        <begin position="15"/>
        <end position="69"/>
    </location>
</feature>
<keyword evidence="3" id="KW-0804">Transcription</keyword>
<dbReference type="Pfam" id="PF00356">
    <property type="entry name" value="LacI"/>
    <property type="match status" value="1"/>
</dbReference>
<dbReference type="SUPFAM" id="SSF47413">
    <property type="entry name" value="lambda repressor-like DNA-binding domains"/>
    <property type="match status" value="1"/>
</dbReference>
<dbReference type="RefSeq" id="WP_189545313.1">
    <property type="nucleotide sequence ID" value="NZ_BMTF01000014.1"/>
</dbReference>
<dbReference type="SUPFAM" id="SSF53822">
    <property type="entry name" value="Periplasmic binding protein-like I"/>
    <property type="match status" value="1"/>
</dbReference>
<dbReference type="SMART" id="SM00354">
    <property type="entry name" value="HTH_LACI"/>
    <property type="match status" value="1"/>
</dbReference>
<dbReference type="Gene3D" id="3.40.50.2300">
    <property type="match status" value="2"/>
</dbReference>
<dbReference type="PANTHER" id="PTHR30146:SF109">
    <property type="entry name" value="HTH-TYPE TRANSCRIPTIONAL REGULATOR GALS"/>
    <property type="match status" value="1"/>
</dbReference>
<reference evidence="6" key="1">
    <citation type="journal article" date="2019" name="Int. J. Syst. Evol. Microbiol.">
        <title>The Global Catalogue of Microorganisms (GCM) 10K type strain sequencing project: providing services to taxonomists for standard genome sequencing and annotation.</title>
        <authorList>
            <consortium name="The Broad Institute Genomics Platform"/>
            <consortium name="The Broad Institute Genome Sequencing Center for Infectious Disease"/>
            <person name="Wu L."/>
            <person name="Ma J."/>
        </authorList>
    </citation>
    <scope>NUCLEOTIDE SEQUENCE [LARGE SCALE GENOMIC DNA]</scope>
    <source>
        <strain evidence="6">JCM 4376</strain>
    </source>
</reference>
<evidence type="ECO:0000256" key="2">
    <source>
        <dbReference type="ARBA" id="ARBA00023125"/>
    </source>
</evidence>
<evidence type="ECO:0000313" key="6">
    <source>
        <dbReference type="Proteomes" id="UP000660675"/>
    </source>
</evidence>
<dbReference type="PANTHER" id="PTHR30146">
    <property type="entry name" value="LACI-RELATED TRANSCRIPTIONAL REPRESSOR"/>
    <property type="match status" value="1"/>
</dbReference>
<protein>
    <submittedName>
        <fullName evidence="5">Alanine racemase</fullName>
    </submittedName>
</protein>
<dbReference type="EMBL" id="BMTF01000014">
    <property type="protein sequence ID" value="GGV89142.1"/>
    <property type="molecule type" value="Genomic_DNA"/>
</dbReference>
<keyword evidence="2" id="KW-0238">DNA-binding</keyword>
<sequence>MPRSSNTPTTKAASVTLATVAQRAGVSPQTVSNALNSPELLRPETLDRVLRTIDELGYRPHRAAQTLRTRSSKLIGYGIRPTAPGVSAPVMDRFLHALSQTAAEAGYRILLFATPPDSAGLDGYEELLDLHSVDGFVLSGTERGDRRQAWLEKRGVPFVAFGRMWSGRQIGDWVDVDGASGTDAAVEHLVGLGHRRIAFLGWPRGSGAGDDRAEGWQRAMQRHGLPVRGRRAQSVDDIGSAQAAVGPLLDAGATAVVAASDMLALGCYHALRERRLLPGTDVAVVGFDDNPMAELLSPGLSSIAQPLEAVGRECVRLLLARMSRAGAPPERVLLEPALVVRDSTSASDD</sequence>
<evidence type="ECO:0000313" key="5">
    <source>
        <dbReference type="EMBL" id="GGV89142.1"/>
    </source>
</evidence>
<proteinExistence type="predicted"/>
<accession>A0ABQ2W201</accession>
<name>A0ABQ2W201_9ACTN</name>
<dbReference type="InterPro" id="IPR000843">
    <property type="entry name" value="HTH_LacI"/>
</dbReference>
<dbReference type="CDD" id="cd06292">
    <property type="entry name" value="PBP1_AglR_RafR-like"/>
    <property type="match status" value="1"/>
</dbReference>
<keyword evidence="1" id="KW-0805">Transcription regulation</keyword>
<gene>
    <name evidence="5" type="ORF">GCM10015535_42200</name>
</gene>
<dbReference type="Pfam" id="PF13377">
    <property type="entry name" value="Peripla_BP_3"/>
    <property type="match status" value="1"/>
</dbReference>
<dbReference type="PROSITE" id="PS50932">
    <property type="entry name" value="HTH_LACI_2"/>
    <property type="match status" value="1"/>
</dbReference>
<dbReference type="InterPro" id="IPR046335">
    <property type="entry name" value="LacI/GalR-like_sensor"/>
</dbReference>
<evidence type="ECO:0000256" key="3">
    <source>
        <dbReference type="ARBA" id="ARBA00023163"/>
    </source>
</evidence>
<dbReference type="InterPro" id="IPR028082">
    <property type="entry name" value="Peripla_BP_I"/>
</dbReference>
<organism evidence="5 6">
    <name type="scientific">Streptomyces gelaticus</name>
    <dbReference type="NCBI Taxonomy" id="285446"/>
    <lineage>
        <taxon>Bacteria</taxon>
        <taxon>Bacillati</taxon>
        <taxon>Actinomycetota</taxon>
        <taxon>Actinomycetes</taxon>
        <taxon>Kitasatosporales</taxon>
        <taxon>Streptomycetaceae</taxon>
        <taxon>Streptomyces</taxon>
    </lineage>
</organism>
<evidence type="ECO:0000259" key="4">
    <source>
        <dbReference type="PROSITE" id="PS50932"/>
    </source>
</evidence>
<comment type="caution">
    <text evidence="5">The sequence shown here is derived from an EMBL/GenBank/DDBJ whole genome shotgun (WGS) entry which is preliminary data.</text>
</comment>
<dbReference type="CDD" id="cd01392">
    <property type="entry name" value="HTH_LacI"/>
    <property type="match status" value="1"/>
</dbReference>
<dbReference type="Gene3D" id="1.10.260.40">
    <property type="entry name" value="lambda repressor-like DNA-binding domains"/>
    <property type="match status" value="1"/>
</dbReference>